<feature type="non-terminal residue" evidence="9">
    <location>
        <position position="585"/>
    </location>
</feature>
<keyword evidence="6 7" id="KW-0472">Membrane</keyword>
<sequence>MQNREEENPFREHVVLQMEEQQQASKFTIETDFNCRKHSQSSQSYKPGTSLGEFNFTRTKSRFAETSYPLLTRSPIIHKISASDDEEEEEAWNIEHEEDRKKCIKKKKRVGCITIIEWVLTFVITTGFMCCLTVDSFKNQTKWGFGNLEMVFTGYGGFILLSWSLLVSPDVQKYNDTFKKVFRALIGVLVGAIIWLTKIILVKVLASSFHVATFFDRMKESVFHHYILDSLSGPEIDQTLPDKQKIFKPSRSFGAKKDEEKVSKTGGPKKIDIERLRKLSRENTASAWSIPRLVNYVMYSGLSTISRALYNCGSSEITSEAEARITAQRVFKHVAQPDAKYILEEDLLRFLRREDIDTILPFFECTAGETVLVKKSAFRNWVVQAYTERKALAHSLNDTKTAVQQLHKLASAVVSMLIVVVFVLVMGLATSKVILVITSQLLLVGFMFQNTCKTIFEAIIFVFVMHPFDVGDRCKIDGVMMTVEEMNIFTTVFLKNDKEKVYYPNSVLSTKAIGNFYRSPDMLDYVDFAKDSSAPMDTLDMCLLVTHTMNYQNYLERQLRRTELIYELKKIFETLQIKYQLLPQQ</sequence>
<evidence type="ECO:0000256" key="3">
    <source>
        <dbReference type="ARBA" id="ARBA00022448"/>
    </source>
</evidence>
<dbReference type="InterPro" id="IPR016688">
    <property type="entry name" value="MscS-like_plants/fungi"/>
</dbReference>
<gene>
    <name evidence="9" type="ORF">C5167_032666</name>
</gene>
<comment type="subcellular location">
    <subcellularLocation>
        <location evidence="1">Membrane</location>
        <topology evidence="1">Multi-pass membrane protein</topology>
    </subcellularLocation>
</comment>
<feature type="transmembrane region" description="Helical" evidence="7">
    <location>
        <begin position="441"/>
        <end position="465"/>
    </location>
</feature>
<dbReference type="Proteomes" id="UP000316621">
    <property type="component" value="Chromosome 7"/>
</dbReference>
<dbReference type="Gene3D" id="2.30.30.60">
    <property type="match status" value="1"/>
</dbReference>
<evidence type="ECO:0000256" key="4">
    <source>
        <dbReference type="ARBA" id="ARBA00022692"/>
    </source>
</evidence>
<dbReference type="PANTHER" id="PTHR31618:SF26">
    <property type="entry name" value="MECHANOSENSITIVE ION CHANNEL PROTEIN"/>
    <property type="match status" value="1"/>
</dbReference>
<dbReference type="PANTHER" id="PTHR31618">
    <property type="entry name" value="MECHANOSENSITIVE ION CHANNEL PROTEIN 5"/>
    <property type="match status" value="1"/>
</dbReference>
<comment type="similarity">
    <text evidence="2">Belongs to the MscS (TC 1.A.23) family.</text>
</comment>
<keyword evidence="3" id="KW-0813">Transport</keyword>
<evidence type="ECO:0000256" key="1">
    <source>
        <dbReference type="ARBA" id="ARBA00004141"/>
    </source>
</evidence>
<evidence type="ECO:0000256" key="6">
    <source>
        <dbReference type="ARBA" id="ARBA00023136"/>
    </source>
</evidence>
<reference evidence="9 10" key="1">
    <citation type="journal article" date="2018" name="Science">
        <title>The opium poppy genome and morphinan production.</title>
        <authorList>
            <person name="Guo L."/>
            <person name="Winzer T."/>
            <person name="Yang X."/>
            <person name="Li Y."/>
            <person name="Ning Z."/>
            <person name="He Z."/>
            <person name="Teodor R."/>
            <person name="Lu Y."/>
            <person name="Bowser T.A."/>
            <person name="Graham I.A."/>
            <person name="Ye K."/>
        </authorList>
    </citation>
    <scope>NUCLEOTIDE SEQUENCE [LARGE SCALE GENOMIC DNA]</scope>
    <source>
        <strain evidence="10">cv. HN1</strain>
        <tissue evidence="9">Leaves</tissue>
    </source>
</reference>
<dbReference type="InterPro" id="IPR010920">
    <property type="entry name" value="LSM_dom_sf"/>
</dbReference>
<keyword evidence="5 7" id="KW-1133">Transmembrane helix</keyword>
<feature type="transmembrane region" description="Helical" evidence="7">
    <location>
        <begin position="150"/>
        <end position="169"/>
    </location>
</feature>
<proteinExistence type="inferred from homology"/>
<dbReference type="FunFam" id="2.30.30.60:FF:000003">
    <property type="entry name" value="Predicted mechanosensitive ion channel"/>
    <property type="match status" value="1"/>
</dbReference>
<evidence type="ECO:0000256" key="7">
    <source>
        <dbReference type="SAM" id="Phobius"/>
    </source>
</evidence>
<dbReference type="AlphaFoldDB" id="A0A4Y7KC42"/>
<evidence type="ECO:0000313" key="10">
    <source>
        <dbReference type="Proteomes" id="UP000316621"/>
    </source>
</evidence>
<dbReference type="InterPro" id="IPR023408">
    <property type="entry name" value="MscS_beta-dom_sf"/>
</dbReference>
<protein>
    <recommendedName>
        <fullName evidence="8">Mechanosensitive ion channel MscS domain-containing protein</fullName>
    </recommendedName>
</protein>
<name>A0A4Y7KC42_PAPSO</name>
<feature type="domain" description="Mechanosensitive ion channel MscS" evidence="8">
    <location>
        <begin position="460"/>
        <end position="516"/>
    </location>
</feature>
<dbReference type="GO" id="GO:0006820">
    <property type="term" value="P:monoatomic anion transport"/>
    <property type="evidence" value="ECO:0007669"/>
    <property type="project" value="TreeGrafter"/>
</dbReference>
<feature type="transmembrane region" description="Helical" evidence="7">
    <location>
        <begin position="181"/>
        <end position="201"/>
    </location>
</feature>
<evidence type="ECO:0000256" key="5">
    <source>
        <dbReference type="ARBA" id="ARBA00022989"/>
    </source>
</evidence>
<feature type="transmembrane region" description="Helical" evidence="7">
    <location>
        <begin position="110"/>
        <end position="130"/>
    </location>
</feature>
<keyword evidence="4 7" id="KW-0812">Transmembrane</keyword>
<dbReference type="SUPFAM" id="SSF50182">
    <property type="entry name" value="Sm-like ribonucleoproteins"/>
    <property type="match status" value="1"/>
</dbReference>
<dbReference type="Gramene" id="RZC69515">
    <property type="protein sequence ID" value="RZC69515"/>
    <property type="gene ID" value="C5167_032666"/>
</dbReference>
<dbReference type="InterPro" id="IPR006685">
    <property type="entry name" value="MscS_channel_2nd"/>
</dbReference>
<evidence type="ECO:0000256" key="2">
    <source>
        <dbReference type="ARBA" id="ARBA00008017"/>
    </source>
</evidence>
<evidence type="ECO:0000259" key="8">
    <source>
        <dbReference type="Pfam" id="PF00924"/>
    </source>
</evidence>
<accession>A0A4Y7KC42</accession>
<dbReference type="GO" id="GO:0050982">
    <property type="term" value="P:detection of mechanical stimulus"/>
    <property type="evidence" value="ECO:0007669"/>
    <property type="project" value="UniProtKB-ARBA"/>
</dbReference>
<organism evidence="9 10">
    <name type="scientific">Papaver somniferum</name>
    <name type="common">Opium poppy</name>
    <dbReference type="NCBI Taxonomy" id="3469"/>
    <lineage>
        <taxon>Eukaryota</taxon>
        <taxon>Viridiplantae</taxon>
        <taxon>Streptophyta</taxon>
        <taxon>Embryophyta</taxon>
        <taxon>Tracheophyta</taxon>
        <taxon>Spermatophyta</taxon>
        <taxon>Magnoliopsida</taxon>
        <taxon>Ranunculales</taxon>
        <taxon>Papaveraceae</taxon>
        <taxon>Papaveroideae</taxon>
        <taxon>Papaver</taxon>
    </lineage>
</organism>
<keyword evidence="10" id="KW-1185">Reference proteome</keyword>
<dbReference type="STRING" id="3469.A0A4Y7KC42"/>
<evidence type="ECO:0000313" key="9">
    <source>
        <dbReference type="EMBL" id="RZC69515.1"/>
    </source>
</evidence>
<dbReference type="GO" id="GO:0005886">
    <property type="term" value="C:plasma membrane"/>
    <property type="evidence" value="ECO:0007669"/>
    <property type="project" value="UniProtKB-ARBA"/>
</dbReference>
<dbReference type="GO" id="GO:0008381">
    <property type="term" value="F:mechanosensitive monoatomic ion channel activity"/>
    <property type="evidence" value="ECO:0007669"/>
    <property type="project" value="TreeGrafter"/>
</dbReference>
<feature type="transmembrane region" description="Helical" evidence="7">
    <location>
        <begin position="409"/>
        <end position="429"/>
    </location>
</feature>
<dbReference type="EMBL" id="CM010721">
    <property type="protein sequence ID" value="RZC69515.1"/>
    <property type="molecule type" value="Genomic_DNA"/>
</dbReference>
<dbReference type="OMA" id="WEEHETI"/>
<dbReference type="Pfam" id="PF00924">
    <property type="entry name" value="MS_channel_2nd"/>
    <property type="match status" value="1"/>
</dbReference>